<reference evidence="1" key="1">
    <citation type="submission" date="2020-04" db="EMBL/GenBank/DDBJ databases">
        <authorList>
            <person name="Chiriac C."/>
            <person name="Salcher M."/>
            <person name="Ghai R."/>
            <person name="Kavagutti S V."/>
        </authorList>
    </citation>
    <scope>NUCLEOTIDE SEQUENCE</scope>
</reference>
<sequence length="120" mass="14164">MQELTRPKGVILNTPFISIKKELVNQNITLSKDEIINYNLRSEIDVNVAFHYLKNLAFRTEATILNQEAKGIDTKLSENTLKRLLFIQYQFTELDIKVQTLKRDNLLLEEKLNYFKTQFK</sequence>
<evidence type="ECO:0000313" key="1">
    <source>
        <dbReference type="EMBL" id="CAB4153458.1"/>
    </source>
</evidence>
<organism evidence="1">
    <name type="scientific">uncultured Caudovirales phage</name>
    <dbReference type="NCBI Taxonomy" id="2100421"/>
    <lineage>
        <taxon>Viruses</taxon>
        <taxon>Duplodnaviria</taxon>
        <taxon>Heunggongvirae</taxon>
        <taxon>Uroviricota</taxon>
        <taxon>Caudoviricetes</taxon>
        <taxon>Peduoviridae</taxon>
        <taxon>Maltschvirus</taxon>
        <taxon>Maltschvirus maltsch</taxon>
    </lineage>
</organism>
<protein>
    <submittedName>
        <fullName evidence="1">Uncharacterized protein</fullName>
    </submittedName>
</protein>
<name>A0A6J5N3Y1_9CAUD</name>
<proteinExistence type="predicted"/>
<gene>
    <name evidence="1" type="ORF">UFOVP622_59</name>
</gene>
<dbReference type="EMBL" id="LR796594">
    <property type="protein sequence ID" value="CAB4153458.1"/>
    <property type="molecule type" value="Genomic_DNA"/>
</dbReference>
<accession>A0A6J5N3Y1</accession>